<keyword evidence="11" id="KW-1185">Reference proteome</keyword>
<comment type="caution">
    <text evidence="10">The sequence shown here is derived from an EMBL/GenBank/DDBJ whole genome shotgun (WGS) entry which is preliminary data.</text>
</comment>
<dbReference type="GO" id="GO:0005634">
    <property type="term" value="C:nucleus"/>
    <property type="evidence" value="ECO:0007669"/>
    <property type="project" value="UniProtKB-SubCell"/>
</dbReference>
<evidence type="ECO:0000313" key="11">
    <source>
        <dbReference type="Proteomes" id="UP001362999"/>
    </source>
</evidence>
<dbReference type="Pfam" id="PF00172">
    <property type="entry name" value="Zn_clus"/>
    <property type="match status" value="1"/>
</dbReference>
<feature type="region of interest" description="Disordered" evidence="8">
    <location>
        <begin position="192"/>
        <end position="219"/>
    </location>
</feature>
<keyword evidence="7" id="KW-0539">Nucleus</keyword>
<dbReference type="Proteomes" id="UP001362999">
    <property type="component" value="Unassembled WGS sequence"/>
</dbReference>
<protein>
    <submittedName>
        <fullName evidence="10">Zn(2)-C6 fungal-type domain-containing protein</fullName>
    </submittedName>
</protein>
<feature type="compositionally biased region" description="Basic and acidic residues" evidence="8">
    <location>
        <begin position="205"/>
        <end position="219"/>
    </location>
</feature>
<dbReference type="Pfam" id="PF04082">
    <property type="entry name" value="Fungal_trans"/>
    <property type="match status" value="1"/>
</dbReference>
<dbReference type="SMART" id="SM00906">
    <property type="entry name" value="Fungal_trans"/>
    <property type="match status" value="1"/>
</dbReference>
<feature type="compositionally biased region" description="Basic and acidic residues" evidence="8">
    <location>
        <begin position="514"/>
        <end position="539"/>
    </location>
</feature>
<feature type="compositionally biased region" description="Acidic residues" evidence="8">
    <location>
        <begin position="66"/>
        <end position="80"/>
    </location>
</feature>
<keyword evidence="4" id="KW-0805">Transcription regulation</keyword>
<sequence length="1378" mass="149819">MAVSGFLLRNSAAREPFPETTFQFQFKRSESVSPPASALHGAVTPIGGMSWPSQPPNATYTIPFSEYDDPEEHDDDDGEPDTPGGAKKTVRRRSSKACDQCRKSKCKCERPGPGEPCRSCVVLGTECTSLGPSRKRGPPKGYIDAIEARLHQTEALVGILLAAGGVSYAGSSSASSAYPRVEGGYTRKGEYAKYTIDEEDEDREDGPSRRGSRAENEQEVDLRAQGLLADIAEDPLARAILARIDVSAYGPAGRVPPASTSNNANLKLNNDDRGSASPASSGTGKVKAGPASSVPGSGHPSHEWMDQVTAHVLRRARQRQSEPPQPNRSTRKGEDTNMETQFHSPLQHIPHPHPLPPHPSRAKNPSPHTLAHSQSHPHLRGASEFEHTSPVVRPRSGTPNGMYASAYPQPHAPVPLPQQPLRTHHSASQLRTRHSASQLRTQHNAPQRPAIITALPDEYRPQPGFHPLSANSMYSPATLVGGRALPLSADGSDGRRLRRRVDDGPEYDYGPGDSSRRGGYRDAARTAHRDHRGGYRDDAYESPIRLGRERSYSVGSGSEAELDVDVPHSPSPRITSTSYVRAAREPHHDLREDGGEGLAGAVGQLSLNEDKQVRYHGKVSGLHLLARRPEPVDGERGARGRSQHRGTSVAGREAVSANTAGTGEAVKIKEEEEEVGRNIGGIWRFPKARVWPVAPAAAADDDYVGVGPGEVDADGLPPRAMQEVLLDRYFMHVHPSFPVVHKRAVQEAWARGEGPPSLLLLAMFALAARHAPQPPSSPAMSSSDSPAPSEYMWPAGDAFLFRAKILLDSSYASSRASTCQALLLMGFREIGIGAMAQAWIYIGMAVRMAQDLGMQRDADGWVRAGVRVGGKYTYAGGSVGESALKATRSESLLRGRDGVVDSEMGGQVEGEHDEGGRQEDGKLFGRWEIGERRRIWYACVIMDKYVSTYIGRPLAIFERDFDTSLPSESDAEELEEWGPAPDAPVRSLPRPGHVISCFNASARLAGILSHIVQSIYALRPAASRHAEQVVLDEELEKWRLSLPAHLQHDPARTLRSGGDVPHPQVLTLHMQYWTAVLLLHRPFIRQTVTRNKHSPAPEDQDVRGVAEKSYDLCAAAANHITTIATLFSETYTLKHCPVFLCYYIFTASIMHVTALSTHPKDPQARLGLTKVMDALKELEMIWPAAGRALELLRGARVTLADTEDMGSITSGDGNRARKRSATQPPDDSFVPSPGGAEHFLPQRQYPQIYSANGVYGIDSRGNQPAYFPPGPPYDLLRPTDGTLPFQGALSTAVMGPAYSTGLVDEHQPPVTGPHARFGHHAAAAISQQQQPQQYWTEYAPFPPLASGYGELHDPAALAVHGEPQIYPLHDFGMYPSNQ</sequence>
<evidence type="ECO:0000313" key="10">
    <source>
        <dbReference type="EMBL" id="KAK7042219.1"/>
    </source>
</evidence>
<evidence type="ECO:0000256" key="5">
    <source>
        <dbReference type="ARBA" id="ARBA00023125"/>
    </source>
</evidence>
<feature type="region of interest" description="Disordered" evidence="8">
    <location>
        <begin position="485"/>
        <end position="580"/>
    </location>
</feature>
<evidence type="ECO:0000256" key="2">
    <source>
        <dbReference type="ARBA" id="ARBA00022723"/>
    </source>
</evidence>
<dbReference type="PANTHER" id="PTHR31313:SF78">
    <property type="entry name" value="TRANSCRIPTION FACTOR DOMAIN-CONTAINING PROTEIN"/>
    <property type="match status" value="1"/>
</dbReference>
<organism evidence="10 11">
    <name type="scientific">Favolaschia claudopus</name>
    <dbReference type="NCBI Taxonomy" id="2862362"/>
    <lineage>
        <taxon>Eukaryota</taxon>
        <taxon>Fungi</taxon>
        <taxon>Dikarya</taxon>
        <taxon>Basidiomycota</taxon>
        <taxon>Agaricomycotina</taxon>
        <taxon>Agaricomycetes</taxon>
        <taxon>Agaricomycetidae</taxon>
        <taxon>Agaricales</taxon>
        <taxon>Marasmiineae</taxon>
        <taxon>Mycenaceae</taxon>
        <taxon>Favolaschia</taxon>
    </lineage>
</organism>
<evidence type="ECO:0000256" key="3">
    <source>
        <dbReference type="ARBA" id="ARBA00022833"/>
    </source>
</evidence>
<keyword evidence="2" id="KW-0479">Metal-binding</keyword>
<dbReference type="GO" id="GO:0008270">
    <property type="term" value="F:zinc ion binding"/>
    <property type="evidence" value="ECO:0007669"/>
    <property type="project" value="InterPro"/>
</dbReference>
<feature type="compositionally biased region" description="Polar residues" evidence="8">
    <location>
        <begin position="426"/>
        <end position="445"/>
    </location>
</feature>
<dbReference type="InterPro" id="IPR001138">
    <property type="entry name" value="Zn2Cys6_DnaBD"/>
</dbReference>
<feature type="compositionally biased region" description="Basic and acidic residues" evidence="8">
    <location>
        <begin position="492"/>
        <end position="503"/>
    </location>
</feature>
<comment type="subcellular location">
    <subcellularLocation>
        <location evidence="1">Nucleus</location>
    </subcellularLocation>
</comment>
<keyword evidence="3" id="KW-0862">Zinc</keyword>
<feature type="region of interest" description="Disordered" evidence="8">
    <location>
        <begin position="250"/>
        <end position="445"/>
    </location>
</feature>
<dbReference type="PROSITE" id="PS50048">
    <property type="entry name" value="ZN2_CY6_FUNGAL_2"/>
    <property type="match status" value="1"/>
</dbReference>
<dbReference type="InterPro" id="IPR007219">
    <property type="entry name" value="XnlR_reg_dom"/>
</dbReference>
<evidence type="ECO:0000259" key="9">
    <source>
        <dbReference type="PROSITE" id="PS50048"/>
    </source>
</evidence>
<name>A0AAW0CT55_9AGAR</name>
<dbReference type="PROSITE" id="PS00463">
    <property type="entry name" value="ZN2_CY6_FUNGAL_1"/>
    <property type="match status" value="1"/>
</dbReference>
<evidence type="ECO:0000256" key="6">
    <source>
        <dbReference type="ARBA" id="ARBA00023163"/>
    </source>
</evidence>
<dbReference type="SUPFAM" id="SSF57701">
    <property type="entry name" value="Zn2/Cys6 DNA-binding domain"/>
    <property type="match status" value="1"/>
</dbReference>
<dbReference type="CDD" id="cd12148">
    <property type="entry name" value="fungal_TF_MHR"/>
    <property type="match status" value="1"/>
</dbReference>
<dbReference type="EMBL" id="JAWWNJ010000013">
    <property type="protein sequence ID" value="KAK7042219.1"/>
    <property type="molecule type" value="Genomic_DNA"/>
</dbReference>
<evidence type="ECO:0000256" key="4">
    <source>
        <dbReference type="ARBA" id="ARBA00023015"/>
    </source>
</evidence>
<keyword evidence="5" id="KW-0238">DNA-binding</keyword>
<accession>A0AAW0CT55</accession>
<evidence type="ECO:0000256" key="1">
    <source>
        <dbReference type="ARBA" id="ARBA00004123"/>
    </source>
</evidence>
<proteinExistence type="predicted"/>
<dbReference type="InterPro" id="IPR036864">
    <property type="entry name" value="Zn2-C6_fun-type_DNA-bd_sf"/>
</dbReference>
<dbReference type="GO" id="GO:0003677">
    <property type="term" value="F:DNA binding"/>
    <property type="evidence" value="ECO:0007669"/>
    <property type="project" value="UniProtKB-KW"/>
</dbReference>
<dbReference type="SMART" id="SM00066">
    <property type="entry name" value="GAL4"/>
    <property type="match status" value="1"/>
</dbReference>
<dbReference type="GO" id="GO:0000981">
    <property type="term" value="F:DNA-binding transcription factor activity, RNA polymerase II-specific"/>
    <property type="evidence" value="ECO:0007669"/>
    <property type="project" value="InterPro"/>
</dbReference>
<feature type="region of interest" description="Disordered" evidence="8">
    <location>
        <begin position="1203"/>
        <end position="1232"/>
    </location>
</feature>
<dbReference type="Gene3D" id="4.10.240.10">
    <property type="entry name" value="Zn(2)-C6 fungal-type DNA-binding domain"/>
    <property type="match status" value="1"/>
</dbReference>
<keyword evidence="6" id="KW-0804">Transcription</keyword>
<dbReference type="InterPro" id="IPR051615">
    <property type="entry name" value="Transcr_Regulatory_Elem"/>
</dbReference>
<reference evidence="10 11" key="1">
    <citation type="journal article" date="2024" name="J Genomics">
        <title>Draft genome sequencing and assembly of Favolaschia claudopus CIRM-BRFM 2984 isolated from oak limbs.</title>
        <authorList>
            <person name="Navarro D."/>
            <person name="Drula E."/>
            <person name="Chaduli D."/>
            <person name="Cazenave R."/>
            <person name="Ahrendt S."/>
            <person name="Wang J."/>
            <person name="Lipzen A."/>
            <person name="Daum C."/>
            <person name="Barry K."/>
            <person name="Grigoriev I.V."/>
            <person name="Favel A."/>
            <person name="Rosso M.N."/>
            <person name="Martin F."/>
        </authorList>
    </citation>
    <scope>NUCLEOTIDE SEQUENCE [LARGE SCALE GENOMIC DNA]</scope>
    <source>
        <strain evidence="10 11">CIRM-BRFM 2984</strain>
    </source>
</reference>
<gene>
    <name evidence="10" type="ORF">R3P38DRAFT_3178794</name>
</gene>
<dbReference type="GO" id="GO:0006351">
    <property type="term" value="P:DNA-templated transcription"/>
    <property type="evidence" value="ECO:0007669"/>
    <property type="project" value="InterPro"/>
</dbReference>
<feature type="compositionally biased region" description="Polar residues" evidence="8">
    <location>
        <begin position="258"/>
        <end position="268"/>
    </location>
</feature>
<dbReference type="CDD" id="cd00067">
    <property type="entry name" value="GAL4"/>
    <property type="match status" value="1"/>
</dbReference>
<feature type="region of interest" description="Disordered" evidence="8">
    <location>
        <begin position="631"/>
        <end position="664"/>
    </location>
</feature>
<evidence type="ECO:0000256" key="8">
    <source>
        <dbReference type="SAM" id="MobiDB-lite"/>
    </source>
</evidence>
<evidence type="ECO:0000256" key="7">
    <source>
        <dbReference type="ARBA" id="ARBA00023242"/>
    </source>
</evidence>
<feature type="region of interest" description="Disordered" evidence="8">
    <location>
        <begin position="27"/>
        <end position="96"/>
    </location>
</feature>
<dbReference type="PANTHER" id="PTHR31313">
    <property type="entry name" value="TY1 ENHANCER ACTIVATOR"/>
    <property type="match status" value="1"/>
</dbReference>
<feature type="domain" description="Zn(2)-C6 fungal-type" evidence="9">
    <location>
        <begin position="97"/>
        <end position="129"/>
    </location>
</feature>